<accession>A0ABT0BHK2</accession>
<dbReference type="EMBL" id="JALHLF010000109">
    <property type="protein sequence ID" value="MCJ2184509.1"/>
    <property type="molecule type" value="Genomic_DNA"/>
</dbReference>
<protein>
    <recommendedName>
        <fullName evidence="3">Outer membrane assembly lipoprotein YfiO</fullName>
    </recommendedName>
</protein>
<organism evidence="1 2">
    <name type="scientific">Novosphingobium organovorum</name>
    <dbReference type="NCBI Taxonomy" id="2930092"/>
    <lineage>
        <taxon>Bacteria</taxon>
        <taxon>Pseudomonadati</taxon>
        <taxon>Pseudomonadota</taxon>
        <taxon>Alphaproteobacteria</taxon>
        <taxon>Sphingomonadales</taxon>
        <taxon>Sphingomonadaceae</taxon>
        <taxon>Novosphingobium</taxon>
    </lineage>
</organism>
<name>A0ABT0BHK2_9SPHN</name>
<sequence>MGAKRIGRWALGTAFGGLGALALWGNAADASGDYGCTPQWRLGLSDYACAGDAMLGPRNDTRINLAWLMQGAGTGGTYPAPSWDLAPLGHVFLSWEAMQAAYWNRTPDTTWVDPPAYAGTVCQSLASGGAAFAAALEASRVPAGERAALLGARAPLKAACEGERGDPVWPDGVASVPGRAYLDYLKGAHAFYAQDFARAQAQFAALRDAPAPWVAQTARYMLVRTGFAAAQAKAFDEWGWYDPAKVDKARAKEGAEALEAYLAAYPKGRYAASARGLRRRALWLQGEDAPLARVYGGLLDGAGFSHPATLDLIEEADGKALFTAGRAAHLDTPLLLATWDLVRMRSDPGYLAEANPPRTLSAPELAAQAPVFATMPDLYGFLKASYAYHVARDDRAVLALLPDDARQPRYTPLAFSRQMMRGLALERLGDRNTAGFFAQLVTGADPLYQRPMVELALAMHWERHEGLDAVFAPQSPITVPEIRATLLEHVAGPDLLRRQARGGTSALERQVAVMTLLYKDLTRGAYADFGRDRALIPADANRTATPGWWLEDETRTVPVGRFSDRLDTAAIPCPDLAGVAARLAADPAAPGALLCLGEFYRLNEFDGYIAGERWRSADQLGGTASRFPGKAADRASLYARVLAGKGASDEQRAYALYRSVMCYAPSGNNQCSAKDVPLAQRKAWFDQLKRAYPKSPWALKLKYYW</sequence>
<evidence type="ECO:0000313" key="2">
    <source>
        <dbReference type="Proteomes" id="UP001162881"/>
    </source>
</evidence>
<evidence type="ECO:0008006" key="3">
    <source>
        <dbReference type="Google" id="ProtNLM"/>
    </source>
</evidence>
<proteinExistence type="predicted"/>
<reference evidence="1" key="1">
    <citation type="submission" date="2022-03" db="EMBL/GenBank/DDBJ databases">
        <title>Identification of a novel bacterium isolated from mangrove sediments.</title>
        <authorList>
            <person name="Pan X."/>
        </authorList>
    </citation>
    <scope>NUCLEOTIDE SEQUENCE</scope>
    <source>
        <strain evidence="1">B1949</strain>
    </source>
</reference>
<dbReference type="Proteomes" id="UP001162881">
    <property type="component" value="Unassembled WGS sequence"/>
</dbReference>
<keyword evidence="2" id="KW-1185">Reference proteome</keyword>
<dbReference type="RefSeq" id="WP_244023401.1">
    <property type="nucleotide sequence ID" value="NZ_JALHLF010000109.1"/>
</dbReference>
<comment type="caution">
    <text evidence="1">The sequence shown here is derived from an EMBL/GenBank/DDBJ whole genome shotgun (WGS) entry which is preliminary data.</text>
</comment>
<gene>
    <name evidence="1" type="ORF">MTR62_17690</name>
</gene>
<evidence type="ECO:0000313" key="1">
    <source>
        <dbReference type="EMBL" id="MCJ2184509.1"/>
    </source>
</evidence>